<proteinExistence type="inferred from homology"/>
<dbReference type="EMBL" id="VOPY01000001">
    <property type="protein sequence ID" value="TXC74182.1"/>
    <property type="molecule type" value="Genomic_DNA"/>
</dbReference>
<dbReference type="Proteomes" id="UP000321129">
    <property type="component" value="Unassembled WGS sequence"/>
</dbReference>
<evidence type="ECO:0000313" key="5">
    <source>
        <dbReference type="EMBL" id="TXC74182.1"/>
    </source>
</evidence>
<feature type="active site" description="Proton donor" evidence="3">
    <location>
        <position position="98"/>
    </location>
</feature>
<protein>
    <submittedName>
        <fullName evidence="5">Ribose 5-phosphate isomerase B</fullName>
        <ecNumber evidence="5">5.3.1.6</ecNumber>
    </submittedName>
</protein>
<name>A0A5C6ULN5_9SPHN</name>
<dbReference type="NCBIfam" id="TIGR01120">
    <property type="entry name" value="rpiB"/>
    <property type="match status" value="1"/>
</dbReference>
<dbReference type="Gene3D" id="3.40.1400.10">
    <property type="entry name" value="Sugar-phosphate isomerase, RpiB/LacA/LacB"/>
    <property type="match status" value="1"/>
</dbReference>
<dbReference type="PANTHER" id="PTHR30345:SF0">
    <property type="entry name" value="DNA DAMAGE-REPAIR_TOLERATION PROTEIN DRT102"/>
    <property type="match status" value="1"/>
</dbReference>
<gene>
    <name evidence="5" type="primary">rpiB</name>
    <name evidence="5" type="ORF">FSZ31_05575</name>
</gene>
<evidence type="ECO:0000256" key="1">
    <source>
        <dbReference type="ARBA" id="ARBA00008754"/>
    </source>
</evidence>
<dbReference type="EC" id="5.3.1.6" evidence="5"/>
<dbReference type="GO" id="GO:0005975">
    <property type="term" value="P:carbohydrate metabolic process"/>
    <property type="evidence" value="ECO:0007669"/>
    <property type="project" value="InterPro"/>
</dbReference>
<dbReference type="SUPFAM" id="SSF89623">
    <property type="entry name" value="Ribose/Galactose isomerase RpiB/AlsB"/>
    <property type="match status" value="1"/>
</dbReference>
<dbReference type="InterPro" id="IPR004785">
    <property type="entry name" value="RpiB"/>
</dbReference>
<sequence length="144" mass="15426">MKIAIASDHAALRLKARLADWLREAGHEVADLGPDTPDSVDYPDYGYRLAQHVADGKATRGVALCGSGIGISMSVNRNPACRCVLASEPLSAKLGREHNDANVIAMGERLIGEDMAIACLETFLATEFAGGRHQRRVDKLSAPE</sequence>
<evidence type="ECO:0000256" key="3">
    <source>
        <dbReference type="PIRSR" id="PIRSR005384-1"/>
    </source>
</evidence>
<comment type="similarity">
    <text evidence="1">Belongs to the LacAB/RpiB family.</text>
</comment>
<organism evidence="5 6">
    <name type="scientific">Flavisphingopyxis soli</name>
    <dbReference type="NCBI Taxonomy" id="2601267"/>
    <lineage>
        <taxon>Bacteria</taxon>
        <taxon>Pseudomonadati</taxon>
        <taxon>Pseudomonadota</taxon>
        <taxon>Alphaproteobacteria</taxon>
        <taxon>Sphingomonadales</taxon>
        <taxon>Sphingopyxidaceae</taxon>
        <taxon>Flavisphingopyxis</taxon>
    </lineage>
</organism>
<dbReference type="GO" id="GO:0004751">
    <property type="term" value="F:ribose-5-phosphate isomerase activity"/>
    <property type="evidence" value="ECO:0007669"/>
    <property type="project" value="UniProtKB-EC"/>
</dbReference>
<feature type="binding site" evidence="4">
    <location>
        <begin position="8"/>
        <end position="9"/>
    </location>
    <ligand>
        <name>D-ribulose 5-phosphate</name>
        <dbReference type="ChEBI" id="CHEBI:58121"/>
    </ligand>
</feature>
<feature type="active site" description="Proton acceptor" evidence="3">
    <location>
        <position position="65"/>
    </location>
</feature>
<dbReference type="InterPro" id="IPR036569">
    <property type="entry name" value="RpiB_LacA_LacB_sf"/>
</dbReference>
<evidence type="ECO:0000256" key="2">
    <source>
        <dbReference type="ARBA" id="ARBA00023235"/>
    </source>
</evidence>
<dbReference type="Pfam" id="PF02502">
    <property type="entry name" value="LacAB_rpiB"/>
    <property type="match status" value="1"/>
</dbReference>
<dbReference type="NCBIfam" id="TIGR00689">
    <property type="entry name" value="rpiB_lacA_lacB"/>
    <property type="match status" value="1"/>
</dbReference>
<comment type="caution">
    <text evidence="5">The sequence shown here is derived from an EMBL/GenBank/DDBJ whole genome shotgun (WGS) entry which is preliminary data.</text>
</comment>
<accession>A0A5C6ULN5</accession>
<evidence type="ECO:0000313" key="6">
    <source>
        <dbReference type="Proteomes" id="UP000321129"/>
    </source>
</evidence>
<feature type="binding site" evidence="4">
    <location>
        <position position="109"/>
    </location>
    <ligand>
        <name>D-ribulose 5-phosphate</name>
        <dbReference type="ChEBI" id="CHEBI:58121"/>
    </ligand>
</feature>
<reference evidence="5 6" key="1">
    <citation type="submission" date="2019-08" db="EMBL/GenBank/DDBJ databases">
        <title>Sphingorhabdus soil sp. nov., isolated from arctic soil.</title>
        <authorList>
            <person name="Liu Y."/>
        </authorList>
    </citation>
    <scope>NUCLEOTIDE SEQUENCE [LARGE SCALE GENOMIC DNA]</scope>
    <source>
        <strain evidence="5 6">D-2Q-5-6</strain>
    </source>
</reference>
<dbReference type="PIRSF" id="PIRSF005384">
    <property type="entry name" value="RpiB_LacA_B"/>
    <property type="match status" value="1"/>
</dbReference>
<keyword evidence="2 5" id="KW-0413">Isomerase</keyword>
<feature type="binding site" evidence="4">
    <location>
        <position position="132"/>
    </location>
    <ligand>
        <name>D-ribulose 5-phosphate</name>
        <dbReference type="ChEBI" id="CHEBI:58121"/>
    </ligand>
</feature>
<dbReference type="RefSeq" id="WP_147122078.1">
    <property type="nucleotide sequence ID" value="NZ_VOPY01000001.1"/>
</dbReference>
<evidence type="ECO:0000256" key="4">
    <source>
        <dbReference type="PIRSR" id="PIRSR005384-2"/>
    </source>
</evidence>
<keyword evidence="6" id="KW-1185">Reference proteome</keyword>
<dbReference type="NCBIfam" id="NF004051">
    <property type="entry name" value="PRK05571.1"/>
    <property type="match status" value="1"/>
</dbReference>
<feature type="binding site" evidence="4">
    <location>
        <position position="99"/>
    </location>
    <ligand>
        <name>D-ribulose 5-phosphate</name>
        <dbReference type="ChEBI" id="CHEBI:58121"/>
    </ligand>
</feature>
<dbReference type="AlphaFoldDB" id="A0A5C6ULN5"/>
<dbReference type="InterPro" id="IPR003500">
    <property type="entry name" value="RpiB_LacA_LacB"/>
</dbReference>
<dbReference type="OrthoDB" id="1778624at2"/>
<feature type="binding site" evidence="4">
    <location>
        <position position="136"/>
    </location>
    <ligand>
        <name>D-ribulose 5-phosphate</name>
        <dbReference type="ChEBI" id="CHEBI:58121"/>
    </ligand>
</feature>
<dbReference type="PANTHER" id="PTHR30345">
    <property type="entry name" value="RIBOSE-5-PHOSPHATE ISOMERASE B"/>
    <property type="match status" value="1"/>
</dbReference>
<feature type="binding site" evidence="4">
    <location>
        <begin position="66"/>
        <end position="70"/>
    </location>
    <ligand>
        <name>D-ribulose 5-phosphate</name>
        <dbReference type="ChEBI" id="CHEBI:58121"/>
    </ligand>
</feature>